<dbReference type="AlphaFoldDB" id="A0A1U7NEX5"/>
<protein>
    <submittedName>
        <fullName evidence="1">Uncharacterized protein</fullName>
    </submittedName>
</protein>
<keyword evidence="2" id="KW-1185">Reference proteome</keyword>
<evidence type="ECO:0000313" key="1">
    <source>
        <dbReference type="EMBL" id="OLU38451.1"/>
    </source>
</evidence>
<proteinExistence type="predicted"/>
<gene>
    <name evidence="1" type="ORF">BO222_08445</name>
</gene>
<organism evidence="1 2">
    <name type="scientific">Ileibacterium valens</name>
    <dbReference type="NCBI Taxonomy" id="1862668"/>
    <lineage>
        <taxon>Bacteria</taxon>
        <taxon>Bacillati</taxon>
        <taxon>Bacillota</taxon>
        <taxon>Erysipelotrichia</taxon>
        <taxon>Erysipelotrichales</taxon>
        <taxon>Erysipelotrichaceae</taxon>
        <taxon>Ileibacterium</taxon>
    </lineage>
</organism>
<dbReference type="RefSeq" id="WP_075820160.1">
    <property type="nucleotide sequence ID" value="NZ_CAJUTZ010000090.1"/>
</dbReference>
<dbReference type="Proteomes" id="UP000186341">
    <property type="component" value="Unassembled WGS sequence"/>
</dbReference>
<dbReference type="EMBL" id="MPJW01000165">
    <property type="protein sequence ID" value="OLU38451.1"/>
    <property type="molecule type" value="Genomic_DNA"/>
</dbReference>
<accession>A0A1U7NEX5</accession>
<sequence length="133" mass="15922">MKAKPIRSFQEIVSKVGNDLSWYMIYRGISYAQESLHISFDELDESPLQKSLFMYLMKHEMNRLISQHIFFEDCMLSEKAFEEAKDFFILAHRYTTFLLSSYLNYLDEWVSAFDDWVKYPPVPLHNLTMVKKD</sequence>
<evidence type="ECO:0000313" key="2">
    <source>
        <dbReference type="Proteomes" id="UP000186341"/>
    </source>
</evidence>
<comment type="caution">
    <text evidence="1">The sequence shown here is derived from an EMBL/GenBank/DDBJ whole genome shotgun (WGS) entry which is preliminary data.</text>
</comment>
<name>A0A1U7NEX5_9FIRM</name>
<dbReference type="GeneID" id="82203195"/>
<reference evidence="1 2" key="1">
    <citation type="submission" date="2016-11" db="EMBL/GenBank/DDBJ databases">
        <title>Description of two novel members of the family Erysipelotrichaceae: Ileibacterium lipovorans gen. nov., sp. nov. and Dubosiella newyorkensis, gen. nov., sp. nov.</title>
        <authorList>
            <person name="Cox L.M."/>
            <person name="Sohn J."/>
            <person name="Tyrrell K.L."/>
            <person name="Citron D.M."/>
            <person name="Lawson P.A."/>
            <person name="Patel N.B."/>
            <person name="Iizumi T."/>
            <person name="Perez-Perez G.I."/>
            <person name="Goldstein E.J."/>
            <person name="Blaser M.J."/>
        </authorList>
    </citation>
    <scope>NUCLEOTIDE SEQUENCE [LARGE SCALE GENOMIC DNA]</scope>
    <source>
        <strain evidence="1 2">NYU-BL-A3</strain>
    </source>
</reference>